<sequence>ATSSRQLSRYCTPTVTARDNTTQASDALSPARSEDKDIDDPPTYLSLSYGDSDVVEDSQRIIGALRMIVGYVNSSHIDLHSCPMGATLAQAVVDFTRETFNGDLGTTPTPDNILPIRAVAELFPAEDDTIRRPLALGCTSPDPLRISSPPAWSDHGGAGDDNVVMIPAESVCSSCRSTQARPPIRAQQDKGKGQADKPAPAPPAPPQHHPLAKKPVVPNQRPPPVPPSATRPVRPAPCSYAEAARKKVQIQQPALPAAPPSHPPSHKGRRSPDYTLHGERV</sequence>
<organism evidence="2 3">
    <name type="scientific">Psilocybe cyanescens</name>
    <dbReference type="NCBI Taxonomy" id="93625"/>
    <lineage>
        <taxon>Eukaryota</taxon>
        <taxon>Fungi</taxon>
        <taxon>Dikarya</taxon>
        <taxon>Basidiomycota</taxon>
        <taxon>Agaricomycotina</taxon>
        <taxon>Agaricomycetes</taxon>
        <taxon>Agaricomycetidae</taxon>
        <taxon>Agaricales</taxon>
        <taxon>Agaricineae</taxon>
        <taxon>Strophariaceae</taxon>
        <taxon>Psilocybe</taxon>
    </lineage>
</organism>
<feature type="region of interest" description="Disordered" evidence="1">
    <location>
        <begin position="176"/>
        <end position="281"/>
    </location>
</feature>
<evidence type="ECO:0000313" key="3">
    <source>
        <dbReference type="Proteomes" id="UP000283269"/>
    </source>
</evidence>
<proteinExistence type="predicted"/>
<feature type="non-terminal residue" evidence="2">
    <location>
        <position position="1"/>
    </location>
</feature>
<feature type="compositionally biased region" description="Pro residues" evidence="1">
    <location>
        <begin position="220"/>
        <end position="229"/>
    </location>
</feature>
<feature type="compositionally biased region" description="Pro residues" evidence="1">
    <location>
        <begin position="199"/>
        <end position="208"/>
    </location>
</feature>
<feature type="compositionally biased region" description="Basic and acidic residues" evidence="1">
    <location>
        <begin position="270"/>
        <end position="281"/>
    </location>
</feature>
<dbReference type="InParanoid" id="A0A409XCE0"/>
<gene>
    <name evidence="2" type="ORF">CVT25_011548</name>
</gene>
<keyword evidence="3" id="KW-1185">Reference proteome</keyword>
<evidence type="ECO:0000313" key="2">
    <source>
        <dbReference type="EMBL" id="PPQ88425.1"/>
    </source>
</evidence>
<dbReference type="AlphaFoldDB" id="A0A409XCE0"/>
<name>A0A409XCE0_PSICY</name>
<dbReference type="Proteomes" id="UP000283269">
    <property type="component" value="Unassembled WGS sequence"/>
</dbReference>
<accession>A0A409XCE0</accession>
<reference evidence="2 3" key="1">
    <citation type="journal article" date="2018" name="Evol. Lett.">
        <title>Horizontal gene cluster transfer increased hallucinogenic mushroom diversity.</title>
        <authorList>
            <person name="Reynolds H.T."/>
            <person name="Vijayakumar V."/>
            <person name="Gluck-Thaler E."/>
            <person name="Korotkin H.B."/>
            <person name="Matheny P.B."/>
            <person name="Slot J.C."/>
        </authorList>
    </citation>
    <scope>NUCLEOTIDE SEQUENCE [LARGE SCALE GENOMIC DNA]</scope>
    <source>
        <strain evidence="2 3">2631</strain>
    </source>
</reference>
<evidence type="ECO:0000256" key="1">
    <source>
        <dbReference type="SAM" id="MobiDB-lite"/>
    </source>
</evidence>
<feature type="compositionally biased region" description="Polar residues" evidence="1">
    <location>
        <begin position="1"/>
        <end position="26"/>
    </location>
</feature>
<comment type="caution">
    <text evidence="2">The sequence shown here is derived from an EMBL/GenBank/DDBJ whole genome shotgun (WGS) entry which is preliminary data.</text>
</comment>
<feature type="region of interest" description="Disordered" evidence="1">
    <location>
        <begin position="1"/>
        <end position="42"/>
    </location>
</feature>
<protein>
    <submittedName>
        <fullName evidence="2">Uncharacterized protein</fullName>
    </submittedName>
</protein>
<dbReference type="EMBL" id="NHYD01002085">
    <property type="protein sequence ID" value="PPQ88425.1"/>
    <property type="molecule type" value="Genomic_DNA"/>
</dbReference>